<feature type="compositionally biased region" description="Low complexity" evidence="1">
    <location>
        <begin position="107"/>
        <end position="120"/>
    </location>
</feature>
<accession>A0A6B0YZH0</accession>
<comment type="caution">
    <text evidence="3">The sequence shown here is derived from an EMBL/GenBank/DDBJ whole genome shotgun (WGS) entry which is preliminary data.</text>
</comment>
<organism evidence="3">
    <name type="scientific">Caldilineaceae bacterium SB0664_bin_27</name>
    <dbReference type="NCBI Taxonomy" id="2605260"/>
    <lineage>
        <taxon>Bacteria</taxon>
        <taxon>Bacillati</taxon>
        <taxon>Chloroflexota</taxon>
        <taxon>Caldilineae</taxon>
        <taxon>Caldilineales</taxon>
        <taxon>Caldilineaceae</taxon>
    </lineage>
</organism>
<proteinExistence type="predicted"/>
<protein>
    <submittedName>
        <fullName evidence="3">Zinc ribbon domain-containing protein</fullName>
    </submittedName>
</protein>
<dbReference type="NCBIfam" id="TIGR02605">
    <property type="entry name" value="CxxC_CxxC_SSSS"/>
    <property type="match status" value="1"/>
</dbReference>
<dbReference type="EMBL" id="VXRG01000176">
    <property type="protein sequence ID" value="MXY95871.1"/>
    <property type="molecule type" value="Genomic_DNA"/>
</dbReference>
<sequence length="134" mass="14804">MPIYEYFCFDCKKRVSVLFRTMAEADAGASACPDCAGQRLRRLMSRLRVLRSEENRIESMAEDSSLLSGLEQEVPRALAHFMRKMSDETGEPLDDEMNEVMDRLDSGESPESIESSMPEAGEGDDGGASGLGEL</sequence>
<name>A0A6B0YZH0_9CHLR</name>
<feature type="compositionally biased region" description="Acidic residues" evidence="1">
    <location>
        <begin position="88"/>
        <end position="99"/>
    </location>
</feature>
<gene>
    <name evidence="3" type="ORF">F4Y42_20720</name>
</gene>
<evidence type="ECO:0000256" key="1">
    <source>
        <dbReference type="SAM" id="MobiDB-lite"/>
    </source>
</evidence>
<feature type="region of interest" description="Disordered" evidence="1">
    <location>
        <begin position="84"/>
        <end position="134"/>
    </location>
</feature>
<dbReference type="Pfam" id="PF09723">
    <property type="entry name" value="Zn_ribbon_8"/>
    <property type="match status" value="1"/>
</dbReference>
<feature type="domain" description="Putative regulatory protein FmdB zinc ribbon" evidence="2">
    <location>
        <begin position="1"/>
        <end position="45"/>
    </location>
</feature>
<dbReference type="AlphaFoldDB" id="A0A6B0YZH0"/>
<dbReference type="SMART" id="SM00834">
    <property type="entry name" value="CxxC_CXXC_SSSS"/>
    <property type="match status" value="1"/>
</dbReference>
<evidence type="ECO:0000259" key="2">
    <source>
        <dbReference type="SMART" id="SM00834"/>
    </source>
</evidence>
<evidence type="ECO:0000313" key="3">
    <source>
        <dbReference type="EMBL" id="MXY95871.1"/>
    </source>
</evidence>
<reference evidence="3" key="1">
    <citation type="submission" date="2019-09" db="EMBL/GenBank/DDBJ databases">
        <title>Characterisation of the sponge microbiome using genome-centric metagenomics.</title>
        <authorList>
            <person name="Engelberts J.P."/>
            <person name="Robbins S.J."/>
            <person name="De Goeij J.M."/>
            <person name="Aranda M."/>
            <person name="Bell S.C."/>
            <person name="Webster N.S."/>
        </authorList>
    </citation>
    <scope>NUCLEOTIDE SEQUENCE</scope>
    <source>
        <strain evidence="3">SB0664_bin_27</strain>
    </source>
</reference>
<dbReference type="InterPro" id="IPR013429">
    <property type="entry name" value="Regulatory_FmdB_Zinc_ribbon"/>
</dbReference>